<evidence type="ECO:0000256" key="1">
    <source>
        <dbReference type="SAM" id="MobiDB-lite"/>
    </source>
</evidence>
<feature type="compositionally biased region" description="Basic and acidic residues" evidence="1">
    <location>
        <begin position="215"/>
        <end position="225"/>
    </location>
</feature>
<comment type="caution">
    <text evidence="3">The sequence shown here is derived from an EMBL/GenBank/DDBJ whole genome shotgun (WGS) entry which is preliminary data.</text>
</comment>
<organism evidence="3 4">
    <name type="scientific">Olpidium bornovanus</name>
    <dbReference type="NCBI Taxonomy" id="278681"/>
    <lineage>
        <taxon>Eukaryota</taxon>
        <taxon>Fungi</taxon>
        <taxon>Fungi incertae sedis</taxon>
        <taxon>Olpidiomycota</taxon>
        <taxon>Olpidiomycotina</taxon>
        <taxon>Olpidiomycetes</taxon>
        <taxon>Olpidiales</taxon>
        <taxon>Olpidiaceae</taxon>
        <taxon>Olpidium</taxon>
    </lineage>
</organism>
<gene>
    <name evidence="3" type="ORF">BJ554DRAFT_6314</name>
</gene>
<feature type="compositionally biased region" description="Basic residues" evidence="1">
    <location>
        <begin position="233"/>
        <end position="242"/>
    </location>
</feature>
<name>A0A8H7ZXZ8_9FUNG</name>
<feature type="chain" id="PRO_5034917150" evidence="2">
    <location>
        <begin position="19"/>
        <end position="351"/>
    </location>
</feature>
<sequence length="351" mass="37287">MIIYALVVQLLELVPLGADNNGVSTLGSLVRVRSDVHLALDGALVRDDAGLGEVEDDLARLDLGIVDHNLSALLDERLADLDGGRLPGVPGVLLEGEAQHGDALGGDRREQAVDDAAHEAGLLVLVQQDDLVPVVGDLAQVELLGEVHEVEDVLLEARASEPDRGLEEAAPDAGVQAAGVGHLVDVRARRLADGRQGVDARDALGEEGPAWPSNGERRQQEESGREGVSGRPHQFRQLRRPQVHRDYALGGDPARIDVAEQLLRLQALGGLKAADQDAVREHQVPHRRAFGEELGVGQDVEADAGVRVGFEDRAHRLRRAAGHGRLLHDDLGGPGDFGDPPGRGLHVAVGV</sequence>
<evidence type="ECO:0000313" key="3">
    <source>
        <dbReference type="EMBL" id="KAG5461485.1"/>
    </source>
</evidence>
<keyword evidence="4" id="KW-1185">Reference proteome</keyword>
<keyword evidence="2" id="KW-0732">Signal</keyword>
<dbReference type="AlphaFoldDB" id="A0A8H7ZXZ8"/>
<protein>
    <submittedName>
        <fullName evidence="3">Uncharacterized protein</fullName>
    </submittedName>
</protein>
<evidence type="ECO:0000256" key="2">
    <source>
        <dbReference type="SAM" id="SignalP"/>
    </source>
</evidence>
<evidence type="ECO:0000313" key="4">
    <source>
        <dbReference type="Proteomes" id="UP000673691"/>
    </source>
</evidence>
<proteinExistence type="predicted"/>
<feature type="region of interest" description="Disordered" evidence="1">
    <location>
        <begin position="197"/>
        <end position="242"/>
    </location>
</feature>
<dbReference type="OrthoDB" id="1938754at2759"/>
<dbReference type="EMBL" id="JAEFCI010003577">
    <property type="protein sequence ID" value="KAG5461485.1"/>
    <property type="molecule type" value="Genomic_DNA"/>
</dbReference>
<reference evidence="3 4" key="1">
    <citation type="journal article" name="Sci. Rep.">
        <title>Genome-scale phylogenetic analyses confirm Olpidium as the closest living zoosporic fungus to the non-flagellated, terrestrial fungi.</title>
        <authorList>
            <person name="Chang Y."/>
            <person name="Rochon D."/>
            <person name="Sekimoto S."/>
            <person name="Wang Y."/>
            <person name="Chovatia M."/>
            <person name="Sandor L."/>
            <person name="Salamov A."/>
            <person name="Grigoriev I.V."/>
            <person name="Stajich J.E."/>
            <person name="Spatafora J.W."/>
        </authorList>
    </citation>
    <scope>NUCLEOTIDE SEQUENCE [LARGE SCALE GENOMIC DNA]</scope>
    <source>
        <strain evidence="3">S191</strain>
    </source>
</reference>
<feature type="signal peptide" evidence="2">
    <location>
        <begin position="1"/>
        <end position="18"/>
    </location>
</feature>
<dbReference type="Proteomes" id="UP000673691">
    <property type="component" value="Unassembled WGS sequence"/>
</dbReference>
<accession>A0A8H7ZXZ8</accession>